<evidence type="ECO:0000256" key="3">
    <source>
        <dbReference type="PIRSR" id="PIRSR005902-1"/>
    </source>
</evidence>
<dbReference type="GO" id="GO:0046872">
    <property type="term" value="F:metal ion binding"/>
    <property type="evidence" value="ECO:0007669"/>
    <property type="project" value="UniProtKB-KW"/>
</dbReference>
<dbReference type="EMBL" id="CP002278">
    <property type="protein sequence ID" value="ADP77395.1"/>
    <property type="molecule type" value="Genomic_DNA"/>
</dbReference>
<dbReference type="CDD" id="cd01310">
    <property type="entry name" value="TatD_DNAse"/>
    <property type="match status" value="1"/>
</dbReference>
<dbReference type="STRING" id="523846.Mfer_0596"/>
<dbReference type="AlphaFoldDB" id="E3GYL3"/>
<evidence type="ECO:0000313" key="4">
    <source>
        <dbReference type="EMBL" id="ADP77395.1"/>
    </source>
</evidence>
<dbReference type="Pfam" id="PF01026">
    <property type="entry name" value="TatD_DNase"/>
    <property type="match status" value="1"/>
</dbReference>
<dbReference type="GO" id="GO:0016788">
    <property type="term" value="F:hydrolase activity, acting on ester bonds"/>
    <property type="evidence" value="ECO:0007669"/>
    <property type="project" value="InterPro"/>
</dbReference>
<organism evidence="4 5">
    <name type="scientific">Methanothermus fervidus (strain ATCC 43054 / DSM 2088 / JCM 10308 / V24 S)</name>
    <dbReference type="NCBI Taxonomy" id="523846"/>
    <lineage>
        <taxon>Archaea</taxon>
        <taxon>Methanobacteriati</taxon>
        <taxon>Methanobacteriota</taxon>
        <taxon>Methanomada group</taxon>
        <taxon>Methanobacteria</taxon>
        <taxon>Methanobacteriales</taxon>
        <taxon>Methanothermaceae</taxon>
        <taxon>Methanothermus</taxon>
    </lineage>
</organism>
<feature type="binding site" evidence="3">
    <location>
        <position position="198"/>
    </location>
    <ligand>
        <name>a divalent metal cation</name>
        <dbReference type="ChEBI" id="CHEBI:60240"/>
        <label>1</label>
    </ligand>
</feature>
<dbReference type="PANTHER" id="PTHR46124:SF2">
    <property type="entry name" value="D-AMINOACYL-TRNA DEACYLASE"/>
    <property type="match status" value="1"/>
</dbReference>
<feature type="binding site" evidence="3">
    <location>
        <position position="88"/>
    </location>
    <ligand>
        <name>a divalent metal cation</name>
        <dbReference type="ChEBI" id="CHEBI:60240"/>
        <label>1</label>
    </ligand>
</feature>
<dbReference type="OrthoDB" id="26412at2157"/>
<evidence type="ECO:0000256" key="2">
    <source>
        <dbReference type="ARBA" id="ARBA00022801"/>
    </source>
</evidence>
<dbReference type="Proteomes" id="UP000002315">
    <property type="component" value="Chromosome"/>
</dbReference>
<feature type="binding site" evidence="3">
    <location>
        <position position="126"/>
    </location>
    <ligand>
        <name>a divalent metal cation</name>
        <dbReference type="ChEBI" id="CHEBI:60240"/>
        <label>2</label>
    </ligand>
</feature>
<dbReference type="GO" id="GO:0004536">
    <property type="term" value="F:DNA nuclease activity"/>
    <property type="evidence" value="ECO:0007669"/>
    <property type="project" value="InterPro"/>
</dbReference>
<protein>
    <submittedName>
        <fullName evidence="4">Hydrolase, TatD family</fullName>
    </submittedName>
</protein>
<sequence>MIDIHCHLDFKNFNKDREEVINRAKKKLTAVINSGASYEGNKKTLKLSKEYEGFIYPTLGFHPTNNEPIDRTIEEIEKNVEYIVGIGEVGMDFYRVEDPEERKKQEHIFKKFIELSNEYELPLVIHARECEDRVFEIVKELKDDSNVVFHCYSGSVELAKKILEEGYYISVPTLVCFSKHHQNIVKNLPLEKILTETDSPFLSPYRGKRNEPSFVEEAVKKIAELKSVSIEKVDEITDRNARKVFNIG</sequence>
<accession>E3GYL3</accession>
<dbReference type="InterPro" id="IPR032466">
    <property type="entry name" value="Metal_Hydrolase"/>
</dbReference>
<keyword evidence="1 3" id="KW-0479">Metal-binding</keyword>
<dbReference type="PANTHER" id="PTHR46124">
    <property type="entry name" value="D-AMINOACYL-TRNA DEACYLASE"/>
    <property type="match status" value="1"/>
</dbReference>
<dbReference type="HOGENOM" id="CLU_031506_5_2_2"/>
<dbReference type="PIRSF" id="PIRSF005902">
    <property type="entry name" value="DNase_TatD"/>
    <property type="match status" value="1"/>
</dbReference>
<evidence type="ECO:0000256" key="1">
    <source>
        <dbReference type="ARBA" id="ARBA00022723"/>
    </source>
</evidence>
<evidence type="ECO:0000313" key="5">
    <source>
        <dbReference type="Proteomes" id="UP000002315"/>
    </source>
</evidence>
<name>E3GYL3_METFV</name>
<reference evidence="4 5" key="1">
    <citation type="journal article" date="2010" name="Stand. Genomic Sci.">
        <title>Complete genome sequence of Methanothermus fervidus type strain (V24S).</title>
        <authorList>
            <person name="Anderson I."/>
            <person name="Djao O.D."/>
            <person name="Misra M."/>
            <person name="Chertkov O."/>
            <person name="Nolan M."/>
            <person name="Lucas S."/>
            <person name="Lapidus A."/>
            <person name="Del Rio T.G."/>
            <person name="Tice H."/>
            <person name="Cheng J.F."/>
            <person name="Tapia R."/>
            <person name="Han C."/>
            <person name="Goodwin L."/>
            <person name="Pitluck S."/>
            <person name="Liolios K."/>
            <person name="Ivanova N."/>
            <person name="Mavromatis K."/>
            <person name="Mikhailova N."/>
            <person name="Pati A."/>
            <person name="Brambilla E."/>
            <person name="Chen A."/>
            <person name="Palaniappan K."/>
            <person name="Land M."/>
            <person name="Hauser L."/>
            <person name="Chang Y.J."/>
            <person name="Jeffries C.D."/>
            <person name="Sikorski J."/>
            <person name="Spring S."/>
            <person name="Rohde M."/>
            <person name="Eichinger K."/>
            <person name="Huber H."/>
            <person name="Wirth R."/>
            <person name="Goker M."/>
            <person name="Detter J.C."/>
            <person name="Woyke T."/>
            <person name="Bristow J."/>
            <person name="Eisen J.A."/>
            <person name="Markowitz V."/>
            <person name="Hugenholtz P."/>
            <person name="Klenk H.P."/>
            <person name="Kyrpides N.C."/>
        </authorList>
    </citation>
    <scope>NUCLEOTIDE SEQUENCE [LARGE SCALE GENOMIC DNA]</scope>
    <source>
        <strain evidence="5">ATCC 43054 / DSM 2088 / JCM 10308 / V24 S</strain>
    </source>
</reference>
<dbReference type="Gene3D" id="3.20.20.140">
    <property type="entry name" value="Metal-dependent hydrolases"/>
    <property type="match status" value="1"/>
</dbReference>
<feature type="binding site" evidence="3">
    <location>
        <position position="150"/>
    </location>
    <ligand>
        <name>a divalent metal cation</name>
        <dbReference type="ChEBI" id="CHEBI:60240"/>
        <label>2</label>
    </ligand>
</feature>
<dbReference type="FunFam" id="3.20.20.140:FF:000005">
    <property type="entry name" value="TatD family hydrolase"/>
    <property type="match status" value="1"/>
</dbReference>
<gene>
    <name evidence="4" type="ordered locus">Mfer_0596</name>
</gene>
<proteinExistence type="predicted"/>
<feature type="binding site" evidence="3">
    <location>
        <position position="7"/>
    </location>
    <ligand>
        <name>a divalent metal cation</name>
        <dbReference type="ChEBI" id="CHEBI:60240"/>
        <label>1</label>
    </ligand>
</feature>
<feature type="binding site" evidence="3">
    <location>
        <position position="5"/>
    </location>
    <ligand>
        <name>a divalent metal cation</name>
        <dbReference type="ChEBI" id="CHEBI:60240"/>
        <label>1</label>
    </ligand>
</feature>
<dbReference type="InterPro" id="IPR001130">
    <property type="entry name" value="TatD-like"/>
</dbReference>
<keyword evidence="5" id="KW-1185">Reference proteome</keyword>
<dbReference type="SUPFAM" id="SSF51556">
    <property type="entry name" value="Metallo-dependent hydrolases"/>
    <property type="match status" value="1"/>
</dbReference>
<dbReference type="NCBIfam" id="TIGR00010">
    <property type="entry name" value="YchF/TatD family DNA exonuclease"/>
    <property type="match status" value="1"/>
</dbReference>
<dbReference type="KEGG" id="mfv:Mfer_0596"/>
<keyword evidence="2 4" id="KW-0378">Hydrolase</keyword>
<dbReference type="InterPro" id="IPR015991">
    <property type="entry name" value="TatD/YcfH-like"/>
</dbReference>